<reference evidence="1" key="1">
    <citation type="submission" date="2022-08" db="EMBL/GenBank/DDBJ databases">
        <authorList>
            <person name="Gutierrez-Valencia J."/>
        </authorList>
    </citation>
    <scope>NUCLEOTIDE SEQUENCE</scope>
</reference>
<dbReference type="EMBL" id="CAMGYJ010000010">
    <property type="protein sequence ID" value="CAI0547381.1"/>
    <property type="molecule type" value="Genomic_DNA"/>
</dbReference>
<accession>A0AAV0QR11</accession>
<gene>
    <name evidence="1" type="ORF">LITE_LOCUS44344</name>
</gene>
<comment type="caution">
    <text evidence="1">The sequence shown here is derived from an EMBL/GenBank/DDBJ whole genome shotgun (WGS) entry which is preliminary data.</text>
</comment>
<proteinExistence type="predicted"/>
<evidence type="ECO:0000313" key="2">
    <source>
        <dbReference type="Proteomes" id="UP001154282"/>
    </source>
</evidence>
<name>A0AAV0QR11_9ROSI</name>
<dbReference type="Proteomes" id="UP001154282">
    <property type="component" value="Unassembled WGS sequence"/>
</dbReference>
<protein>
    <submittedName>
        <fullName evidence="1">Uncharacterized protein</fullName>
    </submittedName>
</protein>
<organism evidence="1 2">
    <name type="scientific">Linum tenue</name>
    <dbReference type="NCBI Taxonomy" id="586396"/>
    <lineage>
        <taxon>Eukaryota</taxon>
        <taxon>Viridiplantae</taxon>
        <taxon>Streptophyta</taxon>
        <taxon>Embryophyta</taxon>
        <taxon>Tracheophyta</taxon>
        <taxon>Spermatophyta</taxon>
        <taxon>Magnoliopsida</taxon>
        <taxon>eudicotyledons</taxon>
        <taxon>Gunneridae</taxon>
        <taxon>Pentapetalae</taxon>
        <taxon>rosids</taxon>
        <taxon>fabids</taxon>
        <taxon>Malpighiales</taxon>
        <taxon>Linaceae</taxon>
        <taxon>Linum</taxon>
    </lineage>
</organism>
<dbReference type="AlphaFoldDB" id="A0AAV0QR11"/>
<evidence type="ECO:0000313" key="1">
    <source>
        <dbReference type="EMBL" id="CAI0547381.1"/>
    </source>
</evidence>
<sequence>MEKTKSPNRGASKSKNPVNYICRQVQVEDIWASESVLQYLLLQNPSRARSPCRT</sequence>
<keyword evidence="2" id="KW-1185">Reference proteome</keyword>